<dbReference type="RefSeq" id="WP_156050921.1">
    <property type="nucleotide sequence ID" value="NZ_JOEF01000007.1"/>
</dbReference>
<dbReference type="InterPro" id="IPR007822">
    <property type="entry name" value="LANC-like"/>
</dbReference>
<evidence type="ECO:0000259" key="2">
    <source>
        <dbReference type="Pfam" id="PF13575"/>
    </source>
</evidence>
<dbReference type="EMBL" id="LT629701">
    <property type="protein sequence ID" value="SDM68801.1"/>
    <property type="molecule type" value="Genomic_DNA"/>
</dbReference>
<dbReference type="PIRSF" id="PIRSF037228">
    <property type="entry name" value="Lant_mod_RumM"/>
    <property type="match status" value="1"/>
</dbReference>
<dbReference type="PRINTS" id="PR01955">
    <property type="entry name" value="LANCFRANKIA"/>
</dbReference>
<evidence type="ECO:0000313" key="3">
    <source>
        <dbReference type="EMBL" id="SDM68801.1"/>
    </source>
</evidence>
<feature type="region of interest" description="Disordered" evidence="1">
    <location>
        <begin position="561"/>
        <end position="581"/>
    </location>
</feature>
<dbReference type="InterPro" id="IPR025410">
    <property type="entry name" value="Lant_dehyd"/>
</dbReference>
<dbReference type="CDD" id="cd04792">
    <property type="entry name" value="LanM-like"/>
    <property type="match status" value="1"/>
</dbReference>
<dbReference type="NCBIfam" id="TIGR03897">
    <property type="entry name" value="lanti_2_LanM"/>
    <property type="match status" value="1"/>
</dbReference>
<dbReference type="Pfam" id="PF13575">
    <property type="entry name" value="DUF4135"/>
    <property type="match status" value="2"/>
</dbReference>
<dbReference type="Gene3D" id="1.50.10.10">
    <property type="match status" value="1"/>
</dbReference>
<feature type="domain" description="Lantibiotic biosynthesis protein dehydration" evidence="2">
    <location>
        <begin position="189"/>
        <end position="385"/>
    </location>
</feature>
<accession>A0A1G9V9H2</accession>
<dbReference type="GO" id="GO:0005975">
    <property type="term" value="P:carbohydrate metabolic process"/>
    <property type="evidence" value="ECO:0007669"/>
    <property type="project" value="InterPro"/>
</dbReference>
<dbReference type="Pfam" id="PF05147">
    <property type="entry name" value="LANC_like"/>
    <property type="match status" value="1"/>
</dbReference>
<evidence type="ECO:0000313" key="4">
    <source>
        <dbReference type="Proteomes" id="UP000183376"/>
    </source>
</evidence>
<reference evidence="3 4" key="1">
    <citation type="submission" date="2016-10" db="EMBL/GenBank/DDBJ databases">
        <authorList>
            <person name="de Groot N.N."/>
        </authorList>
    </citation>
    <scope>NUCLEOTIDE SEQUENCE [LARGE SCALE GENOMIC DNA]</scope>
    <source>
        <strain evidence="3 4">DSM 44149</strain>
    </source>
</reference>
<dbReference type="Proteomes" id="UP000183376">
    <property type="component" value="Chromosome I"/>
</dbReference>
<dbReference type="SUPFAM" id="SSF158745">
    <property type="entry name" value="LanC-like"/>
    <property type="match status" value="1"/>
</dbReference>
<dbReference type="OrthoDB" id="9148343at2"/>
<dbReference type="STRING" id="211114.SAMN04489726_2915"/>
<dbReference type="InterPro" id="IPR012341">
    <property type="entry name" value="6hp_glycosidase-like_sf"/>
</dbReference>
<organism evidence="3 4">
    <name type="scientific">Allokutzneria albata</name>
    <name type="common">Kibdelosporangium albatum</name>
    <dbReference type="NCBI Taxonomy" id="211114"/>
    <lineage>
        <taxon>Bacteria</taxon>
        <taxon>Bacillati</taxon>
        <taxon>Actinomycetota</taxon>
        <taxon>Actinomycetes</taxon>
        <taxon>Pseudonocardiales</taxon>
        <taxon>Pseudonocardiaceae</taxon>
        <taxon>Allokutzneria</taxon>
    </lineage>
</organism>
<dbReference type="SMART" id="SM01260">
    <property type="entry name" value="LANC_like"/>
    <property type="match status" value="1"/>
</dbReference>
<dbReference type="InterPro" id="IPR017146">
    <property type="entry name" value="Lanti_2_LanM"/>
</dbReference>
<sequence length="989" mass="107469">MPVPPVSSPPDSDWSIADLRWADARYLHELPATPVRDTRRAERRMSRWNARFTEGSAASRRAAGVLGFKLDSLWRTFGSPSGCEDRAPVPDWLTQVNRVRCYGGPPQGESHVAADEEFAGMRAVTDIVRGYQRVLHNRLRRLPATSGAPGLVRLPELLVSTWPRQQLAEAMSGVSRADETEQLELWNTYPVLLRYVNEVLRSWLHERTVFAQRLVRDHAELRRVCGEPIGELVSIDFGLGHRGVAELAFEKLSMIYRPHSVEADQSWAAVCAWFNGRGPRHDLLPVPVLAKENYGWMCHVAARPCRTVDEAKAFHWRIGALTALLYVLDGADVHHRNVIAHGEHPVLVDGQVLLRGRSAGAGGRAERHDPAAELLREGVLGVGMIGTRSLTRIAGTAVDPREYREEMLTGFEWTYRAIAMDWTRWLAVDGLLSKFTDVPVRHVARDPDRYREVLAESLRPEHLRDAVDRDRSLVALSANDCDGQPPELLCNDELQALRAGVLPCYFTRGHSTQVFNREGKQLGPMLAEPPIDIAIRRIAELTEPGLLRQLSLIRQALDVPAPGRAARRGPSPEPERLPEDPLRYPEAVSDAVDLAKGLCRQAVRRSGAIGWITLNPAGGGHWELGPAPKDLRAGTAGIGLFLSAVAAYTRDTEISGTAHAVADHLARWAADAAERLGRSALDRPDPGAFGSVGGLIHYLTHSAVLLDRQDLLGGAQSLLRPLAAHVQHDRRFDLVSGSVGAILVALGLHHVLPGSQALEVAHAAGRRLVLSPALVPGAGIGISRGASGIAYALARLHAVDPRPEYAETVHAALLHERDHLHPERHDWSAPRAAGCTAADGNAPLLGWCHGVPGVGLARAGIAGLGGEWDVRHDLDAAERATALALFGETGGLLASVGDHGLCHGDLGALELLVLAAHRRSDVDGLRRCGQAVRAVRDRGREAGWRTGPARPESVPGLMHGRAGIGYNLLRLVAPELVPSVLLLEPPKLP</sequence>
<protein>
    <submittedName>
        <fullName evidence="3">Type 2 lantibiotic biosynthesis protein LanM</fullName>
    </submittedName>
</protein>
<dbReference type="PRINTS" id="PR01950">
    <property type="entry name" value="LANCSUPER"/>
</dbReference>
<dbReference type="AlphaFoldDB" id="A0A1G9V9H2"/>
<feature type="domain" description="Lantibiotic biosynthesis protein dehydration" evidence="2">
    <location>
        <begin position="390"/>
        <end position="507"/>
    </location>
</feature>
<dbReference type="eggNOG" id="COG4403">
    <property type="taxonomic scope" value="Bacteria"/>
</dbReference>
<keyword evidence="4" id="KW-1185">Reference proteome</keyword>
<evidence type="ECO:0000256" key="1">
    <source>
        <dbReference type="SAM" id="MobiDB-lite"/>
    </source>
</evidence>
<name>A0A1G9V9H2_ALLAB</name>
<proteinExistence type="predicted"/>
<gene>
    <name evidence="3" type="ORF">SAMN04489726_2915</name>
</gene>
<dbReference type="GO" id="GO:0031179">
    <property type="term" value="P:peptide modification"/>
    <property type="evidence" value="ECO:0007669"/>
    <property type="project" value="InterPro"/>
</dbReference>